<evidence type="ECO:0000313" key="11">
    <source>
        <dbReference type="Proteomes" id="UP000504631"/>
    </source>
</evidence>
<keyword evidence="2" id="KW-0645">Protease</keyword>
<dbReference type="SUPFAM" id="SSF55486">
    <property type="entry name" value="Metalloproteases ('zincins'), catalytic domain"/>
    <property type="match status" value="1"/>
</dbReference>
<evidence type="ECO:0000256" key="5">
    <source>
        <dbReference type="ARBA" id="ARBA00022801"/>
    </source>
</evidence>
<gene>
    <name evidence="12" type="primary">LOC117234019</name>
</gene>
<dbReference type="GO" id="GO:0005615">
    <property type="term" value="C:extracellular space"/>
    <property type="evidence" value="ECO:0007669"/>
    <property type="project" value="TreeGrafter"/>
</dbReference>
<evidence type="ECO:0000256" key="3">
    <source>
        <dbReference type="ARBA" id="ARBA00022723"/>
    </source>
</evidence>
<dbReference type="InterPro" id="IPR002477">
    <property type="entry name" value="Peptidoglycan-bd-like"/>
</dbReference>
<keyword evidence="6" id="KW-0862">Zinc</keyword>
<keyword evidence="7" id="KW-0482">Metalloprotease</keyword>
<dbReference type="PROSITE" id="PS00546">
    <property type="entry name" value="CYSTEINE_SWITCH"/>
    <property type="match status" value="1"/>
</dbReference>
<name>A0A6J3KEE2_9HYME</name>
<evidence type="ECO:0000259" key="9">
    <source>
        <dbReference type="Pfam" id="PF00413"/>
    </source>
</evidence>
<accession>A0A6J3KEE2</accession>
<evidence type="ECO:0000256" key="6">
    <source>
        <dbReference type="ARBA" id="ARBA00022833"/>
    </source>
</evidence>
<dbReference type="GO" id="GO:0030574">
    <property type="term" value="P:collagen catabolic process"/>
    <property type="evidence" value="ECO:0007669"/>
    <property type="project" value="TreeGrafter"/>
</dbReference>
<evidence type="ECO:0000313" key="12">
    <source>
        <dbReference type="RefSeq" id="XP_033350721.1"/>
    </source>
</evidence>
<dbReference type="AlphaFoldDB" id="A0A6J3KEE2"/>
<dbReference type="SUPFAM" id="SSF47090">
    <property type="entry name" value="PGBD-like"/>
    <property type="match status" value="1"/>
</dbReference>
<dbReference type="Gene3D" id="3.40.390.10">
    <property type="entry name" value="Collagenase (Catalytic Domain)"/>
    <property type="match status" value="1"/>
</dbReference>
<dbReference type="Pfam" id="PF00413">
    <property type="entry name" value="Peptidase_M10"/>
    <property type="match status" value="1"/>
</dbReference>
<dbReference type="InterPro" id="IPR021158">
    <property type="entry name" value="Pept_M10A_Zn_BS"/>
</dbReference>
<organism evidence="11 12">
    <name type="scientific">Bombus vosnesenskii</name>
    <dbReference type="NCBI Taxonomy" id="207650"/>
    <lineage>
        <taxon>Eukaryota</taxon>
        <taxon>Metazoa</taxon>
        <taxon>Ecdysozoa</taxon>
        <taxon>Arthropoda</taxon>
        <taxon>Hexapoda</taxon>
        <taxon>Insecta</taxon>
        <taxon>Pterygota</taxon>
        <taxon>Neoptera</taxon>
        <taxon>Endopterygota</taxon>
        <taxon>Hymenoptera</taxon>
        <taxon>Apocrita</taxon>
        <taxon>Aculeata</taxon>
        <taxon>Apoidea</taxon>
        <taxon>Anthophila</taxon>
        <taxon>Apidae</taxon>
        <taxon>Bombus</taxon>
        <taxon>Pyrobombus</taxon>
    </lineage>
</organism>
<dbReference type="InterPro" id="IPR024079">
    <property type="entry name" value="MetalloPept_cat_dom_sf"/>
</dbReference>
<protein>
    <submittedName>
        <fullName evidence="12">Matrix metalloproteinase-24-like isoform X1</fullName>
    </submittedName>
</protein>
<keyword evidence="8" id="KW-0865">Zymogen</keyword>
<dbReference type="InterPro" id="IPR036365">
    <property type="entry name" value="PGBD-like_sf"/>
</dbReference>
<sequence>MELSYIIFSVFLVVGKYDSAPVYSNINTISPSLSAINFMKEYGYLESGTADSDALYEKNAITNAVKALQEFGNIPVTGQLDNTTLKLMASPRCGVPDILRKRKNLQRNKRFVIGSKGSKTRNITYFITNWTPKVGEEMITSEIGRTLNTWSGYSRLNFKPIHSPYPEIITAFNRKSHNEELVLQNKKK</sequence>
<dbReference type="GeneID" id="117234019"/>
<reference evidence="12" key="1">
    <citation type="submission" date="2025-08" db="UniProtKB">
        <authorList>
            <consortium name="RefSeq"/>
        </authorList>
    </citation>
    <scope>IDENTIFICATION</scope>
    <source>
        <tissue evidence="12">Muscle</tissue>
    </source>
</reference>
<dbReference type="Proteomes" id="UP000504631">
    <property type="component" value="Unplaced"/>
</dbReference>
<evidence type="ECO:0000256" key="7">
    <source>
        <dbReference type="ARBA" id="ARBA00023049"/>
    </source>
</evidence>
<dbReference type="RefSeq" id="XP_033350721.1">
    <property type="nucleotide sequence ID" value="XM_033494830.1"/>
</dbReference>
<feature type="domain" description="Peptidoglycan binding-like" evidence="10">
    <location>
        <begin position="40"/>
        <end position="88"/>
    </location>
</feature>
<dbReference type="GO" id="GO:0031012">
    <property type="term" value="C:extracellular matrix"/>
    <property type="evidence" value="ECO:0007669"/>
    <property type="project" value="InterPro"/>
</dbReference>
<dbReference type="Pfam" id="PF01471">
    <property type="entry name" value="PG_binding_1"/>
    <property type="match status" value="1"/>
</dbReference>
<dbReference type="GO" id="GO:0006508">
    <property type="term" value="P:proteolysis"/>
    <property type="evidence" value="ECO:0007669"/>
    <property type="project" value="UniProtKB-KW"/>
</dbReference>
<comment type="cofactor">
    <cofactor evidence="1">
        <name>Zn(2+)</name>
        <dbReference type="ChEBI" id="CHEBI:29105"/>
    </cofactor>
</comment>
<keyword evidence="5" id="KW-0378">Hydrolase</keyword>
<dbReference type="KEGG" id="bvk:117234019"/>
<dbReference type="PANTHER" id="PTHR10201">
    <property type="entry name" value="MATRIX METALLOPROTEINASE"/>
    <property type="match status" value="1"/>
</dbReference>
<evidence type="ECO:0000256" key="2">
    <source>
        <dbReference type="ARBA" id="ARBA00022670"/>
    </source>
</evidence>
<evidence type="ECO:0000256" key="4">
    <source>
        <dbReference type="ARBA" id="ARBA00022729"/>
    </source>
</evidence>
<feature type="domain" description="Peptidase M10 metallopeptidase" evidence="9">
    <location>
        <begin position="120"/>
        <end position="184"/>
    </location>
</feature>
<dbReference type="PANTHER" id="PTHR10201:SF169">
    <property type="entry name" value="MATRIX METALLOPROTEINASE-16-LIKE PROTEIN"/>
    <property type="match status" value="1"/>
</dbReference>
<dbReference type="GO" id="GO:0004222">
    <property type="term" value="F:metalloendopeptidase activity"/>
    <property type="evidence" value="ECO:0007669"/>
    <property type="project" value="InterPro"/>
</dbReference>
<dbReference type="InterPro" id="IPR001818">
    <property type="entry name" value="Pept_M10_metallopeptidase"/>
</dbReference>
<evidence type="ECO:0000256" key="1">
    <source>
        <dbReference type="ARBA" id="ARBA00001947"/>
    </source>
</evidence>
<keyword evidence="11" id="KW-1185">Reference proteome</keyword>
<evidence type="ECO:0000256" key="8">
    <source>
        <dbReference type="ARBA" id="ARBA00023145"/>
    </source>
</evidence>
<evidence type="ECO:0000259" key="10">
    <source>
        <dbReference type="Pfam" id="PF01471"/>
    </source>
</evidence>
<keyword evidence="3" id="KW-0479">Metal-binding</keyword>
<proteinExistence type="predicted"/>
<dbReference type="GO" id="GO:0030198">
    <property type="term" value="P:extracellular matrix organization"/>
    <property type="evidence" value="ECO:0007669"/>
    <property type="project" value="TreeGrafter"/>
</dbReference>
<dbReference type="GO" id="GO:0008270">
    <property type="term" value="F:zinc ion binding"/>
    <property type="evidence" value="ECO:0007669"/>
    <property type="project" value="InterPro"/>
</dbReference>
<keyword evidence="4" id="KW-0732">Signal</keyword>